<keyword evidence="6" id="KW-0488">Methylation</keyword>
<keyword evidence="11 19" id="KW-0802">TPR repeat</keyword>
<sequence>MTSDDQESIQIQGEDISPSKDGSLFKEILREGTGDDMPLHDDRVSVHFIAKRLDGSIFINTREHDRMYTFSLGQEEVVKAWDIGVATMKLGEIARFISKPKYAYGQKGYRDKIGPNVTVVFEIELVEFCGKDLSPDDDGSIIRRILKRGEGHIRPNEDAKVELMLKGTYNGLVFDERTVNFIAGEGCGHDIPRGIELCAFKMATGEQCRVYLKSKAIECLAKYDIPSDATVEYDLTMIRVERAKDTKPQTDEDKLAESEILKERGDALLKGGHYEVAITKYKKIYEYLVSAIFNHDGDRDRCKYLKIASQSNLALCYMKMGNYDDAKRVCNRALDFDDQNEKCIYRRGQCHLAMRFYDRAIQDFETVLKINPSNVAAKQQIDICQQEIKAHEVKEKELYKTIFQKASQTNTTKKTK</sequence>
<dbReference type="Gene3D" id="1.25.40.10">
    <property type="entry name" value="Tetratricopeptide repeat domain"/>
    <property type="match status" value="1"/>
</dbReference>
<gene>
    <name evidence="22" type="ORF">SEV965_LOCUS20259</name>
</gene>
<dbReference type="EMBL" id="CAJNOU010001305">
    <property type="protein sequence ID" value="CAF1184838.1"/>
    <property type="molecule type" value="Genomic_DNA"/>
</dbReference>
<dbReference type="GO" id="GO:0005829">
    <property type="term" value="C:cytosol"/>
    <property type="evidence" value="ECO:0007669"/>
    <property type="project" value="UniProtKB-SubCell"/>
</dbReference>
<reference evidence="22" key="1">
    <citation type="submission" date="2021-02" db="EMBL/GenBank/DDBJ databases">
        <authorList>
            <person name="Nowell W R."/>
        </authorList>
    </citation>
    <scope>NUCLEOTIDE SEQUENCE</scope>
</reference>
<comment type="subcellular location">
    <subcellularLocation>
        <location evidence="4">Cytoplasm</location>
        <location evidence="4">Cytoskeleton</location>
    </subcellularLocation>
    <subcellularLocation>
        <location evidence="5">Cytoplasm</location>
        <location evidence="5">Cytosol</location>
    </subcellularLocation>
    <subcellularLocation>
        <location evidence="3">Mitochondrion</location>
    </subcellularLocation>
    <subcellularLocation>
        <location evidence="2">Nucleus</location>
    </subcellularLocation>
</comment>
<dbReference type="Proteomes" id="UP000663889">
    <property type="component" value="Unassembled WGS sequence"/>
</dbReference>
<dbReference type="GO" id="GO:0005739">
    <property type="term" value="C:mitochondrion"/>
    <property type="evidence" value="ECO:0007669"/>
    <property type="project" value="UniProtKB-SubCell"/>
</dbReference>
<evidence type="ECO:0000256" key="2">
    <source>
        <dbReference type="ARBA" id="ARBA00004123"/>
    </source>
</evidence>
<accession>A0A814V0V9</accession>
<dbReference type="Gene3D" id="3.10.50.40">
    <property type="match status" value="2"/>
</dbReference>
<dbReference type="FunFam" id="3.10.50.40:FF:000013">
    <property type="entry name" value="Peptidylprolyl isomerase"/>
    <property type="match status" value="1"/>
</dbReference>
<keyword evidence="16 18" id="KW-0413">Isomerase</keyword>
<dbReference type="SUPFAM" id="SSF54534">
    <property type="entry name" value="FKBP-like"/>
    <property type="match status" value="2"/>
</dbReference>
<evidence type="ECO:0000313" key="23">
    <source>
        <dbReference type="Proteomes" id="UP000663889"/>
    </source>
</evidence>
<evidence type="ECO:0000256" key="5">
    <source>
        <dbReference type="ARBA" id="ARBA00004514"/>
    </source>
</evidence>
<dbReference type="GO" id="GO:0003755">
    <property type="term" value="F:peptidyl-prolyl cis-trans isomerase activity"/>
    <property type="evidence" value="ECO:0007669"/>
    <property type="project" value="UniProtKB-KW"/>
</dbReference>
<keyword evidence="13 18" id="KW-0697">Rotamase</keyword>
<keyword evidence="17" id="KW-0539">Nucleus</keyword>
<keyword evidence="15" id="KW-0206">Cytoskeleton</keyword>
<feature type="region of interest" description="Disordered" evidence="20">
    <location>
        <begin position="1"/>
        <end position="21"/>
    </location>
</feature>
<dbReference type="GO" id="GO:0005874">
    <property type="term" value="C:microtubule"/>
    <property type="evidence" value="ECO:0007669"/>
    <property type="project" value="UniProtKB-KW"/>
</dbReference>
<dbReference type="PANTHER" id="PTHR46512">
    <property type="entry name" value="PEPTIDYLPROLYL ISOMERASE"/>
    <property type="match status" value="1"/>
</dbReference>
<keyword evidence="14" id="KW-0496">Mitochondrion</keyword>
<dbReference type="InterPro" id="IPR001179">
    <property type="entry name" value="PPIase_FKBP_dom"/>
</dbReference>
<dbReference type="Pfam" id="PF00254">
    <property type="entry name" value="FKBP_C"/>
    <property type="match status" value="1"/>
</dbReference>
<evidence type="ECO:0000256" key="20">
    <source>
        <dbReference type="SAM" id="MobiDB-lite"/>
    </source>
</evidence>
<keyword evidence="7" id="KW-0963">Cytoplasm</keyword>
<dbReference type="PANTHER" id="PTHR46512:SF9">
    <property type="entry name" value="PEPTIDYLPROLYL ISOMERASE"/>
    <property type="match status" value="1"/>
</dbReference>
<dbReference type="PROSITE" id="PS50059">
    <property type="entry name" value="FKBP_PPIASE"/>
    <property type="match status" value="2"/>
</dbReference>
<feature type="repeat" description="TPR" evidence="19">
    <location>
        <begin position="307"/>
        <end position="340"/>
    </location>
</feature>
<proteinExistence type="predicted"/>
<evidence type="ECO:0000256" key="18">
    <source>
        <dbReference type="PROSITE-ProRule" id="PRU00277"/>
    </source>
</evidence>
<dbReference type="InterPro" id="IPR050754">
    <property type="entry name" value="FKBP4/5/8-like"/>
</dbReference>
<protein>
    <recommendedName>
        <fullName evidence="18">peptidylprolyl isomerase</fullName>
        <ecNumber evidence="18">5.2.1.8</ecNumber>
    </recommendedName>
</protein>
<evidence type="ECO:0000256" key="14">
    <source>
        <dbReference type="ARBA" id="ARBA00023128"/>
    </source>
</evidence>
<evidence type="ECO:0000256" key="15">
    <source>
        <dbReference type="ARBA" id="ARBA00023212"/>
    </source>
</evidence>
<feature type="domain" description="PPIase FKBP-type" evidence="21">
    <location>
        <begin position="41"/>
        <end position="129"/>
    </location>
</feature>
<evidence type="ECO:0000256" key="8">
    <source>
        <dbReference type="ARBA" id="ARBA00022553"/>
    </source>
</evidence>
<organism evidence="22 23">
    <name type="scientific">Rotaria sordida</name>
    <dbReference type="NCBI Taxonomy" id="392033"/>
    <lineage>
        <taxon>Eukaryota</taxon>
        <taxon>Metazoa</taxon>
        <taxon>Spiralia</taxon>
        <taxon>Gnathifera</taxon>
        <taxon>Rotifera</taxon>
        <taxon>Eurotatoria</taxon>
        <taxon>Bdelloidea</taxon>
        <taxon>Philodinida</taxon>
        <taxon>Philodinidae</taxon>
        <taxon>Rotaria</taxon>
    </lineage>
</organism>
<name>A0A814V0V9_9BILA</name>
<dbReference type="SMART" id="SM00028">
    <property type="entry name" value="TPR"/>
    <property type="match status" value="3"/>
</dbReference>
<evidence type="ECO:0000256" key="19">
    <source>
        <dbReference type="PROSITE-ProRule" id="PRU00339"/>
    </source>
</evidence>
<dbReference type="Pfam" id="PF00515">
    <property type="entry name" value="TPR_1"/>
    <property type="match status" value="1"/>
</dbReference>
<dbReference type="InterPro" id="IPR046357">
    <property type="entry name" value="PPIase_dom_sf"/>
</dbReference>
<evidence type="ECO:0000256" key="9">
    <source>
        <dbReference type="ARBA" id="ARBA00022701"/>
    </source>
</evidence>
<evidence type="ECO:0000256" key="13">
    <source>
        <dbReference type="ARBA" id="ARBA00023110"/>
    </source>
</evidence>
<dbReference type="InterPro" id="IPR019734">
    <property type="entry name" value="TPR_rpt"/>
</dbReference>
<feature type="domain" description="PPIase FKBP-type" evidence="21">
    <location>
        <begin position="158"/>
        <end position="241"/>
    </location>
</feature>
<evidence type="ECO:0000256" key="10">
    <source>
        <dbReference type="ARBA" id="ARBA00022737"/>
    </source>
</evidence>
<evidence type="ECO:0000256" key="3">
    <source>
        <dbReference type="ARBA" id="ARBA00004173"/>
    </source>
</evidence>
<dbReference type="PROSITE" id="PS50005">
    <property type="entry name" value="TPR"/>
    <property type="match status" value="2"/>
</dbReference>
<evidence type="ECO:0000256" key="11">
    <source>
        <dbReference type="ARBA" id="ARBA00022803"/>
    </source>
</evidence>
<dbReference type="EC" id="5.2.1.8" evidence="18"/>
<evidence type="ECO:0000313" key="22">
    <source>
        <dbReference type="EMBL" id="CAF1184838.1"/>
    </source>
</evidence>
<dbReference type="AlphaFoldDB" id="A0A814V0V9"/>
<comment type="caution">
    <text evidence="22">The sequence shown here is derived from an EMBL/GenBank/DDBJ whole genome shotgun (WGS) entry which is preliminary data.</text>
</comment>
<comment type="catalytic activity">
    <reaction evidence="1 18">
        <text>[protein]-peptidylproline (omega=180) = [protein]-peptidylproline (omega=0)</text>
        <dbReference type="Rhea" id="RHEA:16237"/>
        <dbReference type="Rhea" id="RHEA-COMP:10747"/>
        <dbReference type="Rhea" id="RHEA-COMP:10748"/>
        <dbReference type="ChEBI" id="CHEBI:83833"/>
        <dbReference type="ChEBI" id="CHEBI:83834"/>
        <dbReference type="EC" id="5.2.1.8"/>
    </reaction>
</comment>
<evidence type="ECO:0000256" key="12">
    <source>
        <dbReference type="ARBA" id="ARBA00022990"/>
    </source>
</evidence>
<evidence type="ECO:0000256" key="6">
    <source>
        <dbReference type="ARBA" id="ARBA00022481"/>
    </source>
</evidence>
<dbReference type="Pfam" id="PF07719">
    <property type="entry name" value="TPR_2"/>
    <property type="match status" value="1"/>
</dbReference>
<evidence type="ECO:0000256" key="16">
    <source>
        <dbReference type="ARBA" id="ARBA00023235"/>
    </source>
</evidence>
<keyword evidence="9" id="KW-0493">Microtubule</keyword>
<evidence type="ECO:0000259" key="21">
    <source>
        <dbReference type="PROSITE" id="PS50059"/>
    </source>
</evidence>
<keyword evidence="10" id="KW-0677">Repeat</keyword>
<dbReference type="InterPro" id="IPR013105">
    <property type="entry name" value="TPR_2"/>
</dbReference>
<dbReference type="GO" id="GO:0005634">
    <property type="term" value="C:nucleus"/>
    <property type="evidence" value="ECO:0007669"/>
    <property type="project" value="UniProtKB-SubCell"/>
</dbReference>
<evidence type="ECO:0000256" key="1">
    <source>
        <dbReference type="ARBA" id="ARBA00000971"/>
    </source>
</evidence>
<keyword evidence="12" id="KW-0007">Acetylation</keyword>
<evidence type="ECO:0000256" key="4">
    <source>
        <dbReference type="ARBA" id="ARBA00004245"/>
    </source>
</evidence>
<keyword evidence="8" id="KW-0597">Phosphoprotein</keyword>
<dbReference type="SUPFAM" id="SSF48452">
    <property type="entry name" value="TPR-like"/>
    <property type="match status" value="1"/>
</dbReference>
<feature type="repeat" description="TPR" evidence="19">
    <location>
        <begin position="341"/>
        <end position="374"/>
    </location>
</feature>
<evidence type="ECO:0000256" key="7">
    <source>
        <dbReference type="ARBA" id="ARBA00022490"/>
    </source>
</evidence>
<dbReference type="InterPro" id="IPR011990">
    <property type="entry name" value="TPR-like_helical_dom_sf"/>
</dbReference>
<evidence type="ECO:0000256" key="17">
    <source>
        <dbReference type="ARBA" id="ARBA00023242"/>
    </source>
</evidence>